<accession>A0ACB8U5H6</accession>
<organism evidence="1 2">
    <name type="scientific">Irpex rosettiformis</name>
    <dbReference type="NCBI Taxonomy" id="378272"/>
    <lineage>
        <taxon>Eukaryota</taxon>
        <taxon>Fungi</taxon>
        <taxon>Dikarya</taxon>
        <taxon>Basidiomycota</taxon>
        <taxon>Agaricomycotina</taxon>
        <taxon>Agaricomycetes</taxon>
        <taxon>Polyporales</taxon>
        <taxon>Irpicaceae</taxon>
        <taxon>Irpex</taxon>
    </lineage>
</organism>
<proteinExistence type="predicted"/>
<dbReference type="Proteomes" id="UP001055072">
    <property type="component" value="Unassembled WGS sequence"/>
</dbReference>
<gene>
    <name evidence="1" type="ORF">BDY19DRAFT_108541</name>
</gene>
<sequence>MFRRSQRIKKRSQDAKASANRGASTTLSRPRRGQAFKANWQPPTPSTQTSPSDDAAKLETVARAPSKRGMLFQMLEMPLDVIMEICVHLQTKDMLHLSRLTKDFRAFFTSRSTQPIWKAARLNVPRLPSCPDDLTELAYAHLLFDPSCHNCPSRNCHSVYWGCRVRLCKKCYNELSVSLDYRSRQNYHLYDHTTIRLLNDQDTVSVLVPPLGEPSWADANWIQYRPLLDKFVLTWKATPEESRDQLIKKQVHSTVAIVNTVPALRKWYDDFRRSRADELEDIREARRDAIIENLKKDGWGPEVEYMSDTSDEQRFMDLPGVWKPQALTPRIWNAIRGRIIELMLEIRPKRLHDLYIYTLRNRLTVTNKLIQEIVSEMQDVQLTPREIAISSRKFYDLVDPQNEGFNVGDMRVTLQLLVQNYLEEREGHARKALLDMIREETGLKGSSDPFSLAIGSYFTCFLCRQVFACRNAAHHTCQHPWGTTPPLQEWMLGDYYYIVEDWFSSNPGYQEVWDAEIFRARLKPTAEAIKACGFDLNTATVEDLDKDSDLRFVFTDCLRVLQCIPIMNWKTAVSFHSSLY</sequence>
<dbReference type="EMBL" id="MU274910">
    <property type="protein sequence ID" value="KAI0089520.1"/>
    <property type="molecule type" value="Genomic_DNA"/>
</dbReference>
<keyword evidence="2" id="KW-1185">Reference proteome</keyword>
<protein>
    <submittedName>
        <fullName evidence="1">Uncharacterized protein</fullName>
    </submittedName>
</protein>
<evidence type="ECO:0000313" key="2">
    <source>
        <dbReference type="Proteomes" id="UP001055072"/>
    </source>
</evidence>
<reference evidence="1" key="1">
    <citation type="journal article" date="2021" name="Environ. Microbiol.">
        <title>Gene family expansions and transcriptome signatures uncover fungal adaptations to wood decay.</title>
        <authorList>
            <person name="Hage H."/>
            <person name="Miyauchi S."/>
            <person name="Viragh M."/>
            <person name="Drula E."/>
            <person name="Min B."/>
            <person name="Chaduli D."/>
            <person name="Navarro D."/>
            <person name="Favel A."/>
            <person name="Norest M."/>
            <person name="Lesage-Meessen L."/>
            <person name="Balint B."/>
            <person name="Merenyi Z."/>
            <person name="de Eugenio L."/>
            <person name="Morin E."/>
            <person name="Martinez A.T."/>
            <person name="Baldrian P."/>
            <person name="Stursova M."/>
            <person name="Martinez M.J."/>
            <person name="Novotny C."/>
            <person name="Magnuson J.K."/>
            <person name="Spatafora J.W."/>
            <person name="Maurice S."/>
            <person name="Pangilinan J."/>
            <person name="Andreopoulos W."/>
            <person name="LaButti K."/>
            <person name="Hundley H."/>
            <person name="Na H."/>
            <person name="Kuo A."/>
            <person name="Barry K."/>
            <person name="Lipzen A."/>
            <person name="Henrissat B."/>
            <person name="Riley R."/>
            <person name="Ahrendt S."/>
            <person name="Nagy L.G."/>
            <person name="Grigoriev I.V."/>
            <person name="Martin F."/>
            <person name="Rosso M.N."/>
        </authorList>
    </citation>
    <scope>NUCLEOTIDE SEQUENCE</scope>
    <source>
        <strain evidence="1">CBS 384.51</strain>
    </source>
</reference>
<name>A0ACB8U5H6_9APHY</name>
<comment type="caution">
    <text evidence="1">The sequence shown here is derived from an EMBL/GenBank/DDBJ whole genome shotgun (WGS) entry which is preliminary data.</text>
</comment>
<evidence type="ECO:0000313" key="1">
    <source>
        <dbReference type="EMBL" id="KAI0089520.1"/>
    </source>
</evidence>